<dbReference type="AlphaFoldDB" id="A0A819HEI2"/>
<dbReference type="GO" id="GO:0045727">
    <property type="term" value="P:positive regulation of translation"/>
    <property type="evidence" value="ECO:0007669"/>
    <property type="project" value="TreeGrafter"/>
</dbReference>
<keyword evidence="4" id="KW-0812">Transmembrane</keyword>
<dbReference type="InterPro" id="IPR036388">
    <property type="entry name" value="WH-like_DNA-bd_sf"/>
</dbReference>
<feature type="compositionally biased region" description="Polar residues" evidence="3">
    <location>
        <begin position="648"/>
        <end position="676"/>
    </location>
</feature>
<evidence type="ECO:0000313" key="6">
    <source>
        <dbReference type="EMBL" id="CAF3895702.1"/>
    </source>
</evidence>
<dbReference type="Pfam" id="PF05383">
    <property type="entry name" value="La"/>
    <property type="match status" value="1"/>
</dbReference>
<dbReference type="PROSITE" id="PS50961">
    <property type="entry name" value="HTH_LA"/>
    <property type="match status" value="1"/>
</dbReference>
<dbReference type="CDD" id="cd07323">
    <property type="entry name" value="LAM"/>
    <property type="match status" value="1"/>
</dbReference>
<evidence type="ECO:0000256" key="1">
    <source>
        <dbReference type="ARBA" id="ARBA00022884"/>
    </source>
</evidence>
<dbReference type="PANTHER" id="PTHR22792:SF132">
    <property type="entry name" value="LA-RELATED PROTEIN 1"/>
    <property type="match status" value="1"/>
</dbReference>
<feature type="region of interest" description="Disordered" evidence="3">
    <location>
        <begin position="581"/>
        <end position="619"/>
    </location>
</feature>
<dbReference type="GO" id="GO:0005829">
    <property type="term" value="C:cytosol"/>
    <property type="evidence" value="ECO:0007669"/>
    <property type="project" value="TreeGrafter"/>
</dbReference>
<feature type="region of interest" description="Disordered" evidence="3">
    <location>
        <begin position="397"/>
        <end position="449"/>
    </location>
</feature>
<dbReference type="PANTHER" id="PTHR22792">
    <property type="entry name" value="LUPUS LA PROTEIN-RELATED"/>
    <property type="match status" value="1"/>
</dbReference>
<dbReference type="Pfam" id="PF21071">
    <property type="entry name" value="LARP1_HEAT"/>
    <property type="match status" value="1"/>
</dbReference>
<dbReference type="SMART" id="SM00715">
    <property type="entry name" value="LA"/>
    <property type="match status" value="1"/>
</dbReference>
<feature type="region of interest" description="Disordered" evidence="3">
    <location>
        <begin position="1"/>
        <end position="142"/>
    </location>
</feature>
<feature type="compositionally biased region" description="Polar residues" evidence="3">
    <location>
        <begin position="602"/>
        <end position="619"/>
    </location>
</feature>
<dbReference type="InterPro" id="IPR006607">
    <property type="entry name" value="DM15"/>
</dbReference>
<proteinExistence type="predicted"/>
<dbReference type="Gene3D" id="1.10.10.10">
    <property type="entry name" value="Winged helix-like DNA-binding domain superfamily/Winged helix DNA-binding domain"/>
    <property type="match status" value="1"/>
</dbReference>
<gene>
    <name evidence="6" type="ORF">OVN521_LOCUS9230</name>
</gene>
<feature type="compositionally biased region" description="Basic residues" evidence="3">
    <location>
        <begin position="418"/>
        <end position="430"/>
    </location>
</feature>
<dbReference type="InterPro" id="IPR036390">
    <property type="entry name" value="WH_DNA-bd_sf"/>
</dbReference>
<keyword evidence="4" id="KW-1133">Transmembrane helix</keyword>
<evidence type="ECO:0000259" key="5">
    <source>
        <dbReference type="PROSITE" id="PS50961"/>
    </source>
</evidence>
<feature type="compositionally biased region" description="Low complexity" evidence="3">
    <location>
        <begin position="107"/>
        <end position="121"/>
    </location>
</feature>
<comment type="caution">
    <text evidence="6">The sequence shown here is derived from an EMBL/GenBank/DDBJ whole genome shotgun (WGS) entry which is preliminary data.</text>
</comment>
<evidence type="ECO:0000313" key="7">
    <source>
        <dbReference type="Proteomes" id="UP000663866"/>
    </source>
</evidence>
<keyword evidence="4" id="KW-0472">Membrane</keyword>
<keyword evidence="7" id="KW-1185">Reference proteome</keyword>
<reference evidence="6" key="1">
    <citation type="submission" date="2021-02" db="EMBL/GenBank/DDBJ databases">
        <authorList>
            <person name="Nowell W R."/>
        </authorList>
    </citation>
    <scope>NUCLEOTIDE SEQUENCE</scope>
</reference>
<dbReference type="GO" id="GO:0048255">
    <property type="term" value="P:mRNA stabilization"/>
    <property type="evidence" value="ECO:0007669"/>
    <property type="project" value="InterPro"/>
</dbReference>
<feature type="compositionally biased region" description="Basic and acidic residues" evidence="3">
    <location>
        <begin position="692"/>
        <end position="708"/>
    </location>
</feature>
<keyword evidence="1 2" id="KW-0694">RNA-binding</keyword>
<protein>
    <recommendedName>
        <fullName evidence="5">HTH La-type RNA-binding domain-containing protein</fullName>
    </recommendedName>
</protein>
<feature type="domain" description="HTH La-type RNA-binding" evidence="5">
    <location>
        <begin position="274"/>
        <end position="365"/>
    </location>
</feature>
<feature type="region of interest" description="Disordered" evidence="3">
    <location>
        <begin position="640"/>
        <end position="773"/>
    </location>
</feature>
<dbReference type="GO" id="GO:0000339">
    <property type="term" value="F:RNA cap binding"/>
    <property type="evidence" value="ECO:0007669"/>
    <property type="project" value="InterPro"/>
</dbReference>
<dbReference type="InterPro" id="IPR006630">
    <property type="entry name" value="La_HTH"/>
</dbReference>
<evidence type="ECO:0000256" key="2">
    <source>
        <dbReference type="PROSITE-ProRule" id="PRU00332"/>
    </source>
</evidence>
<feature type="compositionally biased region" description="Low complexity" evidence="3">
    <location>
        <begin position="8"/>
        <end position="25"/>
    </location>
</feature>
<evidence type="ECO:0000256" key="4">
    <source>
        <dbReference type="SAM" id="Phobius"/>
    </source>
</evidence>
<feature type="region of interest" description="Disordered" evidence="3">
    <location>
        <begin position="992"/>
        <end position="1031"/>
    </location>
</feature>
<dbReference type="EMBL" id="CAJOBG010001112">
    <property type="protein sequence ID" value="CAF3895702.1"/>
    <property type="molecule type" value="Genomic_DNA"/>
</dbReference>
<dbReference type="InterPro" id="IPR045180">
    <property type="entry name" value="La_dom_prot"/>
</dbReference>
<dbReference type="GO" id="GO:0010494">
    <property type="term" value="C:cytoplasmic stress granule"/>
    <property type="evidence" value="ECO:0007669"/>
    <property type="project" value="TreeGrafter"/>
</dbReference>
<feature type="compositionally biased region" description="Polar residues" evidence="3">
    <location>
        <begin position="200"/>
        <end position="213"/>
    </location>
</feature>
<organism evidence="6 7">
    <name type="scientific">Rotaria magnacalcarata</name>
    <dbReference type="NCBI Taxonomy" id="392030"/>
    <lineage>
        <taxon>Eukaryota</taxon>
        <taxon>Metazoa</taxon>
        <taxon>Spiralia</taxon>
        <taxon>Gnathifera</taxon>
        <taxon>Rotifera</taxon>
        <taxon>Eurotatoria</taxon>
        <taxon>Bdelloidea</taxon>
        <taxon>Philodinida</taxon>
        <taxon>Philodinidae</taxon>
        <taxon>Rotaria</taxon>
    </lineage>
</organism>
<dbReference type="SMART" id="SM00684">
    <property type="entry name" value="DM15"/>
    <property type="match status" value="3"/>
</dbReference>
<feature type="compositionally biased region" description="Polar residues" evidence="3">
    <location>
        <begin position="88"/>
        <end position="106"/>
    </location>
</feature>
<sequence>MPNETAISNANNCSAWQQSSSANSNIHTLDTPPDSAVLPPKDWPSLAEASDEPTVTFSSQPNTPRTHNRKGKQKWVPLPFENNEGNEKSVSSIDSPSITKPTSAKANRSSRNSRGGRTNNRTRTRSLDGAIPKRNRKNRTTPTVYNPCQDYYAYYCTSILLFQFVMVNFLVLFLEDYDQAGNPVQLYPEKHGKRKKKSEVSANANPTGDETGLNNPIQDVHKFIFDDETVIIDDCSFVLPYIEGPYYYESTNSPTDIDTSFATADGYSTPIIPAYTEQQLKELLRRQVEYYFSPENLQVDIFLRQQMTKDGYVPLSLIASFNRVRSLCDDVHLIADAVQDSFVVELNDKYMVRCRNEPNRWPLIIDVNNHLTALNPDVPDFQPGKIWKNEYQNIQSDNNETPLLEKEETKTETDWNHKTTKRKKPTKKKEKKEPSQVILPEKPTRSDNREELDFQFDEELPNKQTNGPVFRVPNRRRTTSLTLDTYGQHKSEGSDFELDDEDIDKILIITPTPPSNRKHHPQNYSRMVDHTPRAKVTAEVAKIIEDGLRWYEEALWHDRPKPSFENTLTLISQEEMDALRNQSETNAEKKTSVSEDEVTDQCIPSKTETDNNQLNVTNEKQFRSPAINIIRSNNISIPQAEPFYRPKNQPNHNQQNLSSSPSNDFASQSLPNNIENTNEHNATDAQAAMKDATNKKQPSDTHKEEPRTPHSRAKHFARFYPITKDAPVVKPDTPGLKRKTRHSENPPIESSVGWVFDSRGHPTNKSRSNTISNIANRQQDFYDQYSSSYNENHYWHSHNSNFYGSTPVEIPQFQHPSHTLLQQNGFTQQVYLKYKQECLDERTKLGPGQSMEMNTLYRFWSFFLRENFNRRMYNEFKQSAVDDARTGHRYGVECLFRFYTYGLENNFRQHVFEDFQQETLRDYEAGQLYGLEKFWAFLKYSRQKQKINSRLEDILKNYKKLEDFRVDGASFPQQFYPTKSGIKTVPAPEALAAAAKNSDTSHSLKTSGEHFPTRNRGQPRPSNRRTISERC</sequence>
<feature type="region of interest" description="Disordered" evidence="3">
    <location>
        <begin position="186"/>
        <end position="213"/>
    </location>
</feature>
<accession>A0A819HEI2</accession>
<name>A0A819HEI2_9BILA</name>
<feature type="compositionally biased region" description="Polar residues" evidence="3">
    <location>
        <begin position="997"/>
        <end position="1006"/>
    </location>
</feature>
<dbReference type="SUPFAM" id="SSF46785">
    <property type="entry name" value="Winged helix' DNA-binding domain"/>
    <property type="match status" value="1"/>
</dbReference>
<feature type="compositionally biased region" description="Polar residues" evidence="3">
    <location>
        <begin position="53"/>
        <end position="65"/>
    </location>
</feature>
<evidence type="ECO:0000256" key="3">
    <source>
        <dbReference type="SAM" id="MobiDB-lite"/>
    </source>
</evidence>
<feature type="compositionally biased region" description="Basic and acidic residues" evidence="3">
    <location>
        <begin position="403"/>
        <end position="417"/>
    </location>
</feature>
<dbReference type="Proteomes" id="UP000663866">
    <property type="component" value="Unassembled WGS sequence"/>
</dbReference>
<feature type="compositionally biased region" description="Polar residues" evidence="3">
    <location>
        <begin position="761"/>
        <end position="773"/>
    </location>
</feature>
<feature type="transmembrane region" description="Helical" evidence="4">
    <location>
        <begin position="152"/>
        <end position="174"/>
    </location>
</feature>